<dbReference type="PANTHER" id="PTHR46481">
    <property type="entry name" value="ZINC FINGER BED DOMAIN-CONTAINING PROTEIN 4"/>
    <property type="match status" value="1"/>
</dbReference>
<dbReference type="GO" id="GO:0003677">
    <property type="term" value="F:DNA binding"/>
    <property type="evidence" value="ECO:0007669"/>
    <property type="project" value="UniProtKB-KW"/>
</dbReference>
<feature type="compositionally biased region" description="Acidic residues" evidence="2">
    <location>
        <begin position="39"/>
        <end position="53"/>
    </location>
</feature>
<protein>
    <recommendedName>
        <fullName evidence="3">hAT-like transposase RNase-H fold domain-containing protein</fullName>
    </recommendedName>
</protein>
<proteinExistence type="predicted"/>
<dbReference type="SUPFAM" id="SSF53098">
    <property type="entry name" value="Ribonuclease H-like"/>
    <property type="match status" value="1"/>
</dbReference>
<dbReference type="Proteomes" id="UP001153555">
    <property type="component" value="Unassembled WGS sequence"/>
</dbReference>
<evidence type="ECO:0000259" key="3">
    <source>
        <dbReference type="Pfam" id="PF14372"/>
    </source>
</evidence>
<dbReference type="InterPro" id="IPR025525">
    <property type="entry name" value="hAT-like_transposase_RNase-H"/>
</dbReference>
<sequence>MVGSGSGTRTHEQGHVAGIDGNGIQSRGPDNATTNDAVIEVEEDDDGDEDESGELTGGDRRKPKKLTSFVWEYFTKKTEIVEMDGKKYEQKWGYCNYPNCKAKYRAECNYGTTGFRNHMKTTHHVVKGQLLLKAEKDHGKDITLIQPYRYDSEASVRKLHLAIIMHEYPFNIVEHDYFVDFIKSLRPSFPLKSRVTTRKEIMDIYLEEKEKLYAYFKTVRCRFSATMDMWTSCQNKSYMSITIHWIDDDWKIQKRILSLFHVEGRHTGHKLAETFTEVMVSWFVEKRLFSLTLDNASSNKVAVEEIIDDLKENANACLVCEDIFFHVRCACHILNLVARDGLSVISKTIEKIKALVLVVKGSPLQWEELMKRAAECGLDTNKGISLDVSTRWNSTYLMLYDALHYKPAFIRLKSSNRRKYANISPSEAKWEMATKICHCLKNFYDLTELLSGTSYPTANLFYRGFCEIKEILDKWCVCDDFTIREMAISMHEKFEKYWTNSSTSLAVASFLEPRYKKKLIEFYMRKFYGDYYQPQLDELLTVIKKLYQFYATKTATSSNTKSTVNGSSSIAADPLRENLDAELKASYMMIVGLIESS</sequence>
<keyword evidence="1" id="KW-0238">DNA-binding</keyword>
<feature type="region of interest" description="Disordered" evidence="2">
    <location>
        <begin position="1"/>
        <end position="61"/>
    </location>
</feature>
<dbReference type="OrthoDB" id="1729597at2759"/>
<dbReference type="InterPro" id="IPR052035">
    <property type="entry name" value="ZnF_BED_domain_contain"/>
</dbReference>
<evidence type="ECO:0000313" key="5">
    <source>
        <dbReference type="Proteomes" id="UP001153555"/>
    </source>
</evidence>
<organism evidence="4 5">
    <name type="scientific">Striga hermonthica</name>
    <name type="common">Purple witchweed</name>
    <name type="synonym">Buchnera hermonthica</name>
    <dbReference type="NCBI Taxonomy" id="68872"/>
    <lineage>
        <taxon>Eukaryota</taxon>
        <taxon>Viridiplantae</taxon>
        <taxon>Streptophyta</taxon>
        <taxon>Embryophyta</taxon>
        <taxon>Tracheophyta</taxon>
        <taxon>Spermatophyta</taxon>
        <taxon>Magnoliopsida</taxon>
        <taxon>eudicotyledons</taxon>
        <taxon>Gunneridae</taxon>
        <taxon>Pentapetalae</taxon>
        <taxon>asterids</taxon>
        <taxon>lamiids</taxon>
        <taxon>Lamiales</taxon>
        <taxon>Orobanchaceae</taxon>
        <taxon>Buchnereae</taxon>
        <taxon>Striga</taxon>
    </lineage>
</organism>
<comment type="caution">
    <text evidence="4">The sequence shown here is derived from an EMBL/GenBank/DDBJ whole genome shotgun (WGS) entry which is preliminary data.</text>
</comment>
<keyword evidence="5" id="KW-1185">Reference proteome</keyword>
<evidence type="ECO:0000313" key="4">
    <source>
        <dbReference type="EMBL" id="CAA0806027.1"/>
    </source>
</evidence>
<dbReference type="AlphaFoldDB" id="A0A9N7R031"/>
<reference evidence="4" key="1">
    <citation type="submission" date="2019-12" db="EMBL/GenBank/DDBJ databases">
        <authorList>
            <person name="Scholes J."/>
        </authorList>
    </citation>
    <scope>NUCLEOTIDE SEQUENCE</scope>
</reference>
<name>A0A9N7R031_STRHE</name>
<evidence type="ECO:0000256" key="2">
    <source>
        <dbReference type="SAM" id="MobiDB-lite"/>
    </source>
</evidence>
<gene>
    <name evidence="4" type="ORF">SHERM_00931</name>
</gene>
<feature type="domain" description="hAT-like transposase RNase-H fold" evidence="3">
    <location>
        <begin position="451"/>
        <end position="550"/>
    </location>
</feature>
<accession>A0A9N7R031</accession>
<dbReference type="InterPro" id="IPR012337">
    <property type="entry name" value="RNaseH-like_sf"/>
</dbReference>
<dbReference type="SMART" id="SM00614">
    <property type="entry name" value="ZnF_BED"/>
    <property type="match status" value="1"/>
</dbReference>
<dbReference type="PANTHER" id="PTHR46481:SF11">
    <property type="entry name" value="ZINC FINGER BED DOMAIN-CONTAINING PROTEIN RICESLEEPER 2-LIKE"/>
    <property type="match status" value="1"/>
</dbReference>
<dbReference type="EMBL" id="CACSLK010000214">
    <property type="protein sequence ID" value="CAA0806027.1"/>
    <property type="molecule type" value="Genomic_DNA"/>
</dbReference>
<evidence type="ECO:0000256" key="1">
    <source>
        <dbReference type="ARBA" id="ARBA00023125"/>
    </source>
</evidence>
<dbReference type="Pfam" id="PF14372">
    <property type="entry name" value="hAT-like_RNase-H"/>
    <property type="match status" value="1"/>
</dbReference>